<reference evidence="3" key="1">
    <citation type="submission" date="2019-09" db="EMBL/GenBank/DDBJ databases">
        <title>Distinct polysaccharide growth profiles of human intestinal Prevotella copri isolates.</title>
        <authorList>
            <person name="Fehlner-Peach H."/>
            <person name="Magnabosco C."/>
            <person name="Raghavan V."/>
            <person name="Scher J.U."/>
            <person name="Tett A."/>
            <person name="Cox L.M."/>
            <person name="Gottsegen C."/>
            <person name="Watters A."/>
            <person name="Wiltshire- Gordon J.D."/>
            <person name="Segata N."/>
            <person name="Bonneau R."/>
            <person name="Littman D.R."/>
        </authorList>
    </citation>
    <scope>NUCLEOTIDE SEQUENCE [LARGE SCALE GENOMIC DNA]</scope>
    <source>
        <strain evidence="3">BU41712</strain>
    </source>
</reference>
<dbReference type="Proteomes" id="UP000423156">
    <property type="component" value="Unassembled WGS sequence"/>
</dbReference>
<dbReference type="RefSeq" id="WP_153093898.1">
    <property type="nucleotide sequence ID" value="NZ_JBALJY010000042.1"/>
</dbReference>
<dbReference type="Pfam" id="PF00535">
    <property type="entry name" value="Glycos_transf_2"/>
    <property type="match status" value="1"/>
</dbReference>
<sequence length="357" mass="41389">MENKLLTVVIPAYNSSSYLGKCLESLLVEDVMNDVEIIIVNDGSTDETLKIAELFRDKYPEYFVVVNKENGNYGSCMNAALRIAKGKYFRTLDSDDWFSKTEYIEFVHDLSLTDADMLMCERYIYYSAVDKMVKCSFESGVTKRKDLDIESVDWTYNSIKNNIFVNSICYKTDLIRKSGLHWTEKVFYSDNEYDYFPSKIAKTIRFVDIPVYVYWIGREGQSVGPDTLLKNYRSFQLVGTKILEDFLETADPKSNIYQYQKYLLVNHILQPIYIAFLSGKEPYVTFVNSIDLKVRTNALLMQEVENVISYSGIHFVRACKKNDKLKIILAKFLFKYIGNLSFANNVKQQVKKILGKL</sequence>
<organism evidence="2 3">
    <name type="scientific">Segatella copri</name>
    <dbReference type="NCBI Taxonomy" id="165179"/>
    <lineage>
        <taxon>Bacteria</taxon>
        <taxon>Pseudomonadati</taxon>
        <taxon>Bacteroidota</taxon>
        <taxon>Bacteroidia</taxon>
        <taxon>Bacteroidales</taxon>
        <taxon>Prevotellaceae</taxon>
        <taxon>Segatella</taxon>
    </lineage>
</organism>
<dbReference type="EMBL" id="VZBZ01000181">
    <property type="protein sequence ID" value="MQN79345.1"/>
    <property type="molecule type" value="Genomic_DNA"/>
</dbReference>
<evidence type="ECO:0000313" key="2">
    <source>
        <dbReference type="EMBL" id="MQN79345.1"/>
    </source>
</evidence>
<name>A0AA90V6B2_9BACT</name>
<protein>
    <submittedName>
        <fullName evidence="2">Glycosyltransferase family 2 protein</fullName>
    </submittedName>
</protein>
<comment type="caution">
    <text evidence="2">The sequence shown here is derived from an EMBL/GenBank/DDBJ whole genome shotgun (WGS) entry which is preliminary data.</text>
</comment>
<dbReference type="CDD" id="cd00761">
    <property type="entry name" value="Glyco_tranf_GTA_type"/>
    <property type="match status" value="1"/>
</dbReference>
<dbReference type="PANTHER" id="PTHR22916:SF3">
    <property type="entry name" value="UDP-GLCNAC:BETAGAL BETA-1,3-N-ACETYLGLUCOSAMINYLTRANSFERASE-LIKE PROTEIN 1"/>
    <property type="match status" value="1"/>
</dbReference>
<dbReference type="SUPFAM" id="SSF53448">
    <property type="entry name" value="Nucleotide-diphospho-sugar transferases"/>
    <property type="match status" value="1"/>
</dbReference>
<dbReference type="Gene3D" id="3.90.550.10">
    <property type="entry name" value="Spore Coat Polysaccharide Biosynthesis Protein SpsA, Chain A"/>
    <property type="match status" value="1"/>
</dbReference>
<accession>A0AA90V6B2</accession>
<gene>
    <name evidence="2" type="ORF">F7D71_16095</name>
</gene>
<dbReference type="AlphaFoldDB" id="A0AA90V6B2"/>
<dbReference type="InterPro" id="IPR029044">
    <property type="entry name" value="Nucleotide-diphossugar_trans"/>
</dbReference>
<evidence type="ECO:0000259" key="1">
    <source>
        <dbReference type="Pfam" id="PF00535"/>
    </source>
</evidence>
<feature type="domain" description="Glycosyltransferase 2-like" evidence="1">
    <location>
        <begin position="7"/>
        <end position="163"/>
    </location>
</feature>
<evidence type="ECO:0000313" key="3">
    <source>
        <dbReference type="Proteomes" id="UP000423156"/>
    </source>
</evidence>
<proteinExistence type="predicted"/>
<dbReference type="PANTHER" id="PTHR22916">
    <property type="entry name" value="GLYCOSYLTRANSFERASE"/>
    <property type="match status" value="1"/>
</dbReference>
<dbReference type="GO" id="GO:0016758">
    <property type="term" value="F:hexosyltransferase activity"/>
    <property type="evidence" value="ECO:0007669"/>
    <property type="project" value="UniProtKB-ARBA"/>
</dbReference>
<dbReference type="InterPro" id="IPR001173">
    <property type="entry name" value="Glyco_trans_2-like"/>
</dbReference>